<dbReference type="CDD" id="cd02966">
    <property type="entry name" value="TlpA_like_family"/>
    <property type="match status" value="1"/>
</dbReference>
<keyword evidence="4" id="KW-1015">Disulfide bond</keyword>
<dbReference type="InterPro" id="IPR017937">
    <property type="entry name" value="Thioredoxin_CS"/>
</dbReference>
<dbReference type="InterPro" id="IPR050553">
    <property type="entry name" value="Thioredoxin_ResA/DsbE_sf"/>
</dbReference>
<dbReference type="AlphaFoldDB" id="A0A537KUK6"/>
<accession>A0A537KUK6</accession>
<dbReference type="PROSITE" id="PS51352">
    <property type="entry name" value="THIOREDOXIN_2"/>
    <property type="match status" value="1"/>
</dbReference>
<keyword evidence="6" id="KW-0812">Transmembrane</keyword>
<comment type="caution">
    <text evidence="8">The sequence shown here is derived from an EMBL/GenBank/DDBJ whole genome shotgun (WGS) entry which is preliminary data.</text>
</comment>
<gene>
    <name evidence="8" type="ORF">E6H01_10975</name>
</gene>
<evidence type="ECO:0000256" key="6">
    <source>
        <dbReference type="SAM" id="Phobius"/>
    </source>
</evidence>
<dbReference type="Gene3D" id="3.40.30.10">
    <property type="entry name" value="Glutaredoxin"/>
    <property type="match status" value="1"/>
</dbReference>
<comment type="subcellular location">
    <subcellularLocation>
        <location evidence="1">Cell envelope</location>
    </subcellularLocation>
</comment>
<evidence type="ECO:0000256" key="3">
    <source>
        <dbReference type="ARBA" id="ARBA00022968"/>
    </source>
</evidence>
<dbReference type="GO" id="GO:0016491">
    <property type="term" value="F:oxidoreductase activity"/>
    <property type="evidence" value="ECO:0007669"/>
    <property type="project" value="InterPro"/>
</dbReference>
<organism evidence="8 9">
    <name type="scientific">Candidatus Segetimicrobium genomatis</name>
    <dbReference type="NCBI Taxonomy" id="2569760"/>
    <lineage>
        <taxon>Bacteria</taxon>
        <taxon>Bacillati</taxon>
        <taxon>Candidatus Sysuimicrobiota</taxon>
        <taxon>Candidatus Sysuimicrobiia</taxon>
        <taxon>Candidatus Sysuimicrobiales</taxon>
        <taxon>Candidatus Segetimicrobiaceae</taxon>
        <taxon>Candidatus Segetimicrobium</taxon>
    </lineage>
</organism>
<reference evidence="8 9" key="1">
    <citation type="journal article" date="2019" name="Nat. Microbiol.">
        <title>Mediterranean grassland soil C-N compound turnover is dependent on rainfall and depth, and is mediated by genomically divergent microorganisms.</title>
        <authorList>
            <person name="Diamond S."/>
            <person name="Andeer P.F."/>
            <person name="Li Z."/>
            <person name="Crits-Christoph A."/>
            <person name="Burstein D."/>
            <person name="Anantharaman K."/>
            <person name="Lane K.R."/>
            <person name="Thomas B.C."/>
            <person name="Pan C."/>
            <person name="Northen T.R."/>
            <person name="Banfield J.F."/>
        </authorList>
    </citation>
    <scope>NUCLEOTIDE SEQUENCE [LARGE SCALE GENOMIC DNA]</scope>
    <source>
        <strain evidence="8">NP_4</strain>
    </source>
</reference>
<dbReference type="InterPro" id="IPR036249">
    <property type="entry name" value="Thioredoxin-like_sf"/>
</dbReference>
<evidence type="ECO:0000256" key="5">
    <source>
        <dbReference type="ARBA" id="ARBA00023284"/>
    </source>
</evidence>
<dbReference type="PROSITE" id="PS00194">
    <property type="entry name" value="THIOREDOXIN_1"/>
    <property type="match status" value="1"/>
</dbReference>
<keyword evidence="3" id="KW-0735">Signal-anchor</keyword>
<keyword evidence="6" id="KW-0472">Membrane</keyword>
<evidence type="ECO:0000256" key="2">
    <source>
        <dbReference type="ARBA" id="ARBA00022748"/>
    </source>
</evidence>
<dbReference type="SUPFAM" id="SSF52833">
    <property type="entry name" value="Thioredoxin-like"/>
    <property type="match status" value="1"/>
</dbReference>
<dbReference type="GO" id="GO:0017004">
    <property type="term" value="P:cytochrome complex assembly"/>
    <property type="evidence" value="ECO:0007669"/>
    <property type="project" value="UniProtKB-KW"/>
</dbReference>
<feature type="transmembrane region" description="Helical" evidence="6">
    <location>
        <begin position="62"/>
        <end position="79"/>
    </location>
</feature>
<dbReference type="GO" id="GO:0016209">
    <property type="term" value="F:antioxidant activity"/>
    <property type="evidence" value="ECO:0007669"/>
    <property type="project" value="InterPro"/>
</dbReference>
<dbReference type="EMBL" id="VBAL01000135">
    <property type="protein sequence ID" value="TMI99447.1"/>
    <property type="molecule type" value="Genomic_DNA"/>
</dbReference>
<proteinExistence type="predicted"/>
<evidence type="ECO:0000256" key="1">
    <source>
        <dbReference type="ARBA" id="ARBA00004196"/>
    </source>
</evidence>
<feature type="domain" description="Thioredoxin" evidence="7">
    <location>
        <begin position="102"/>
        <end position="245"/>
    </location>
</feature>
<sequence length="245" mass="27469">MLVGHWRNPRSPHAVPSSVEWRHGSRHRAAALLFQRGSVRALFPGRARCDIVNSHMSGLRRWMVWSGVVVVSLLLAALLESATTRWTRTQPAAAPVSGAPDPRPSRLAPDFTLRSFTGSPIALSAYRGKTVVLNYWASWCVPCREEMPNLERAWRVFRTRGVVVLGVNVADDYDDAAVFLKKLAITYPNVFDPEQTRLNTYGVAGLPTTFFVDSQMRLRDEVPGGYVGSDGYQRLHRQIVDLLRL</sequence>
<dbReference type="InterPro" id="IPR000866">
    <property type="entry name" value="AhpC/TSA"/>
</dbReference>
<dbReference type="Pfam" id="PF00578">
    <property type="entry name" value="AhpC-TSA"/>
    <property type="match status" value="1"/>
</dbReference>
<keyword evidence="6" id="KW-1133">Transmembrane helix</keyword>
<evidence type="ECO:0000256" key="4">
    <source>
        <dbReference type="ARBA" id="ARBA00023157"/>
    </source>
</evidence>
<dbReference type="PANTHER" id="PTHR42852:SF6">
    <property type="entry name" value="THIOL:DISULFIDE INTERCHANGE PROTEIN DSBE"/>
    <property type="match status" value="1"/>
</dbReference>
<evidence type="ECO:0000313" key="9">
    <source>
        <dbReference type="Proteomes" id="UP000319353"/>
    </source>
</evidence>
<keyword evidence="5" id="KW-0676">Redox-active center</keyword>
<dbReference type="GO" id="GO:0030313">
    <property type="term" value="C:cell envelope"/>
    <property type="evidence" value="ECO:0007669"/>
    <property type="project" value="UniProtKB-SubCell"/>
</dbReference>
<protein>
    <submittedName>
        <fullName evidence="8">TlpA family protein disulfide reductase</fullName>
    </submittedName>
</protein>
<evidence type="ECO:0000259" key="7">
    <source>
        <dbReference type="PROSITE" id="PS51352"/>
    </source>
</evidence>
<name>A0A537KUK6_9BACT</name>
<keyword evidence="2" id="KW-0201">Cytochrome c-type biogenesis</keyword>
<dbReference type="Proteomes" id="UP000319353">
    <property type="component" value="Unassembled WGS sequence"/>
</dbReference>
<dbReference type="PANTHER" id="PTHR42852">
    <property type="entry name" value="THIOL:DISULFIDE INTERCHANGE PROTEIN DSBE"/>
    <property type="match status" value="1"/>
</dbReference>
<dbReference type="InterPro" id="IPR013766">
    <property type="entry name" value="Thioredoxin_domain"/>
</dbReference>
<evidence type="ECO:0000313" key="8">
    <source>
        <dbReference type="EMBL" id="TMI99447.1"/>
    </source>
</evidence>